<comment type="caution">
    <text evidence="2">The sequence shown here is derived from an EMBL/GenBank/DDBJ whole genome shotgun (WGS) entry which is preliminary data.</text>
</comment>
<dbReference type="Proteomes" id="UP000439903">
    <property type="component" value="Unassembled WGS sequence"/>
</dbReference>
<dbReference type="AlphaFoldDB" id="A0A8H4B4B0"/>
<protein>
    <submittedName>
        <fullName evidence="2">Uncharacterized protein</fullName>
    </submittedName>
</protein>
<sequence length="235" mass="27527">MNLLDDEVPVDSEEFDVTEVLVDDVLEDSDNSNFTDNVLEDMTTKFEGFNITSAYNNLVKILTHSKYRKEDVTKNIQQIQKWRNRLPLIKIHQHNVPLCMNQTPFTYNSTKKAFAISPLMHLEHVLNNPVLMSKMYFGPGFYIIFVLLFFVLLEFYRAGDFLMFQEQLSIFICRVRGIIVDETDNDSFKLKVNNIFMHENLPSIHSTDNYHIRGNGKELWLNERKPNLVNLTNVK</sequence>
<name>A0A8H4B4B0_GIGMA</name>
<evidence type="ECO:0000256" key="1">
    <source>
        <dbReference type="SAM" id="Phobius"/>
    </source>
</evidence>
<accession>A0A8H4B4B0</accession>
<keyword evidence="3" id="KW-1185">Reference proteome</keyword>
<gene>
    <name evidence="2" type="ORF">F8M41_009312</name>
</gene>
<dbReference type="EMBL" id="WTPW01000021">
    <property type="protein sequence ID" value="KAF0558422.1"/>
    <property type="molecule type" value="Genomic_DNA"/>
</dbReference>
<feature type="transmembrane region" description="Helical" evidence="1">
    <location>
        <begin position="136"/>
        <end position="156"/>
    </location>
</feature>
<keyword evidence="1" id="KW-0812">Transmembrane</keyword>
<reference evidence="2 3" key="1">
    <citation type="journal article" date="2019" name="Environ. Microbiol.">
        <title>At the nexus of three kingdoms: the genome of the mycorrhizal fungus Gigaspora margarita provides insights into plant, endobacterial and fungal interactions.</title>
        <authorList>
            <person name="Venice F."/>
            <person name="Ghignone S."/>
            <person name="Salvioli di Fossalunga A."/>
            <person name="Amselem J."/>
            <person name="Novero M."/>
            <person name="Xianan X."/>
            <person name="Sedzielewska Toro K."/>
            <person name="Morin E."/>
            <person name="Lipzen A."/>
            <person name="Grigoriev I.V."/>
            <person name="Henrissat B."/>
            <person name="Martin F.M."/>
            <person name="Bonfante P."/>
        </authorList>
    </citation>
    <scope>NUCLEOTIDE SEQUENCE [LARGE SCALE GENOMIC DNA]</scope>
    <source>
        <strain evidence="2 3">BEG34</strain>
    </source>
</reference>
<keyword evidence="1" id="KW-0472">Membrane</keyword>
<proteinExistence type="predicted"/>
<evidence type="ECO:0000313" key="3">
    <source>
        <dbReference type="Proteomes" id="UP000439903"/>
    </source>
</evidence>
<keyword evidence="1" id="KW-1133">Transmembrane helix</keyword>
<dbReference type="OrthoDB" id="2434494at2759"/>
<evidence type="ECO:0000313" key="2">
    <source>
        <dbReference type="EMBL" id="KAF0558422.1"/>
    </source>
</evidence>
<organism evidence="2 3">
    <name type="scientific">Gigaspora margarita</name>
    <dbReference type="NCBI Taxonomy" id="4874"/>
    <lineage>
        <taxon>Eukaryota</taxon>
        <taxon>Fungi</taxon>
        <taxon>Fungi incertae sedis</taxon>
        <taxon>Mucoromycota</taxon>
        <taxon>Glomeromycotina</taxon>
        <taxon>Glomeromycetes</taxon>
        <taxon>Diversisporales</taxon>
        <taxon>Gigasporaceae</taxon>
        <taxon>Gigaspora</taxon>
    </lineage>
</organism>